<dbReference type="RefSeq" id="WP_078497501.1">
    <property type="nucleotide sequence ID" value="NZ_MSZX01000002.1"/>
</dbReference>
<dbReference type="InterPro" id="IPR049739">
    <property type="entry name" value="YraL-like"/>
</dbReference>
<sequence>MRHYKNGRDVLPPELLQQIQQYIDGDLLYIPKQGEQRARWGELSGSKARIERRNEEMYEAYCKGRSIQELERIYFLSGESVRKIIGKLTRVGS</sequence>
<comment type="caution">
    <text evidence="2">The sequence shown here is derived from an EMBL/GenBank/DDBJ whole genome shotgun (WGS) entry which is preliminary data.</text>
</comment>
<keyword evidence="3" id="KW-1185">Reference proteome</keyword>
<gene>
    <name evidence="2" type="ORF">BVG16_05245</name>
</gene>
<dbReference type="PANTHER" id="PTHR37812:SF1">
    <property type="entry name" value="MU-LIKE PROPHAGE FLUMU PROTEIN C"/>
    <property type="match status" value="1"/>
</dbReference>
<feature type="domain" description="Mor transcription activator" evidence="1">
    <location>
        <begin position="14"/>
        <end position="90"/>
    </location>
</feature>
<name>A0A1T2XKE0_9BACL</name>
<evidence type="ECO:0000313" key="3">
    <source>
        <dbReference type="Proteomes" id="UP000190188"/>
    </source>
</evidence>
<reference evidence="2 3" key="1">
    <citation type="submission" date="2017-01" db="EMBL/GenBank/DDBJ databases">
        <title>Genome analysis of Paenibacillus selenitrireducens ES3-24.</title>
        <authorList>
            <person name="Xu D."/>
            <person name="Yao R."/>
            <person name="Zheng S."/>
        </authorList>
    </citation>
    <scope>NUCLEOTIDE SEQUENCE [LARGE SCALE GENOMIC DNA]</scope>
    <source>
        <strain evidence="2 3">ES3-24</strain>
    </source>
</reference>
<dbReference type="Proteomes" id="UP000190188">
    <property type="component" value="Unassembled WGS sequence"/>
</dbReference>
<dbReference type="STRING" id="1324314.BVG16_05245"/>
<dbReference type="NCBIfam" id="NF040785">
    <property type="entry name" value="CD3324_fam"/>
    <property type="match status" value="1"/>
</dbReference>
<protein>
    <recommendedName>
        <fullName evidence="1">Mor transcription activator domain-containing protein</fullName>
    </recommendedName>
</protein>
<proteinExistence type="predicted"/>
<dbReference type="PANTHER" id="PTHR37812">
    <property type="entry name" value="MU-LIKE PROPHAGE FLUMU PROTEIN C"/>
    <property type="match status" value="1"/>
</dbReference>
<dbReference type="SUPFAM" id="SSF46689">
    <property type="entry name" value="Homeodomain-like"/>
    <property type="match status" value="1"/>
</dbReference>
<dbReference type="EMBL" id="MSZX01000002">
    <property type="protein sequence ID" value="OPA80153.1"/>
    <property type="molecule type" value="Genomic_DNA"/>
</dbReference>
<evidence type="ECO:0000313" key="2">
    <source>
        <dbReference type="EMBL" id="OPA80153.1"/>
    </source>
</evidence>
<dbReference type="InterPro" id="IPR014875">
    <property type="entry name" value="Mor_transcription_activator"/>
</dbReference>
<dbReference type="AlphaFoldDB" id="A0A1T2XKE0"/>
<evidence type="ECO:0000259" key="1">
    <source>
        <dbReference type="Pfam" id="PF08765"/>
    </source>
</evidence>
<dbReference type="Pfam" id="PF08765">
    <property type="entry name" value="Mor"/>
    <property type="match status" value="1"/>
</dbReference>
<dbReference type="InterPro" id="IPR009057">
    <property type="entry name" value="Homeodomain-like_sf"/>
</dbReference>
<accession>A0A1T2XKE0</accession>
<dbReference type="OrthoDB" id="9800398at2"/>
<dbReference type="InterPro" id="IPR052411">
    <property type="entry name" value="c-mor_Regulatory_Protein"/>
</dbReference>
<organism evidence="2 3">
    <name type="scientific">Paenibacillus selenitireducens</name>
    <dbReference type="NCBI Taxonomy" id="1324314"/>
    <lineage>
        <taxon>Bacteria</taxon>
        <taxon>Bacillati</taxon>
        <taxon>Bacillota</taxon>
        <taxon>Bacilli</taxon>
        <taxon>Bacillales</taxon>
        <taxon>Paenibacillaceae</taxon>
        <taxon>Paenibacillus</taxon>
    </lineage>
</organism>